<protein>
    <recommendedName>
        <fullName evidence="4">30S ribosomal protein S1</fullName>
    </recommendedName>
</protein>
<sequence>VEEVLQEGQEIEVFVAGIDKQGRVKLEWKDKPQAEAKEVEGASVSATFLTMEEQSEEINSGNKISEEEE</sequence>
<evidence type="ECO:0000256" key="1">
    <source>
        <dbReference type="SAM" id="MobiDB-lite"/>
    </source>
</evidence>
<comment type="caution">
    <text evidence="2">The sequence shown here is derived from an EMBL/GenBank/DDBJ whole genome shotgun (WGS) entry which is preliminary data.</text>
</comment>
<reference evidence="2" key="1">
    <citation type="journal article" date="2018" name="Genome Biol.">
        <title>SKESA: strategic k-mer extension for scrupulous assemblies.</title>
        <authorList>
            <person name="Souvorov A."/>
            <person name="Agarwala R."/>
            <person name="Lipman D.J."/>
        </authorList>
    </citation>
    <scope>NUCLEOTIDE SEQUENCE</scope>
    <source>
        <strain evidence="2">AZ00058701</strain>
    </source>
</reference>
<dbReference type="Proteomes" id="UP000866496">
    <property type="component" value="Unassembled WGS sequence"/>
</dbReference>
<evidence type="ECO:0000313" key="2">
    <source>
        <dbReference type="EMBL" id="HAU1881775.1"/>
    </source>
</evidence>
<proteinExistence type="predicted"/>
<name>A0AAN5PIZ4_LEGPN</name>
<feature type="non-terminal residue" evidence="2">
    <location>
        <position position="1"/>
    </location>
</feature>
<feature type="region of interest" description="Disordered" evidence="1">
    <location>
        <begin position="50"/>
        <end position="69"/>
    </location>
</feature>
<reference evidence="2" key="2">
    <citation type="submission" date="2019-10" db="EMBL/GenBank/DDBJ databases">
        <authorList>
            <consortium name="NCBI Pathogen Detection Project"/>
        </authorList>
    </citation>
    <scope>NUCLEOTIDE SEQUENCE</scope>
    <source>
        <strain evidence="2">AZ00058701</strain>
    </source>
</reference>
<accession>A0AAN5PIZ4</accession>
<gene>
    <name evidence="2" type="ORF">JBJ86_16170</name>
</gene>
<evidence type="ECO:0000313" key="3">
    <source>
        <dbReference type="Proteomes" id="UP000866496"/>
    </source>
</evidence>
<dbReference type="EMBL" id="DACWHX010000082">
    <property type="protein sequence ID" value="HAU1881775.1"/>
    <property type="molecule type" value="Genomic_DNA"/>
</dbReference>
<evidence type="ECO:0008006" key="4">
    <source>
        <dbReference type="Google" id="ProtNLM"/>
    </source>
</evidence>
<dbReference type="AlphaFoldDB" id="A0AAN5PIZ4"/>
<organism evidence="2 3">
    <name type="scientific">Legionella pneumophila</name>
    <dbReference type="NCBI Taxonomy" id="446"/>
    <lineage>
        <taxon>Bacteria</taxon>
        <taxon>Pseudomonadati</taxon>
        <taxon>Pseudomonadota</taxon>
        <taxon>Gammaproteobacteria</taxon>
        <taxon>Legionellales</taxon>
        <taxon>Legionellaceae</taxon>
        <taxon>Legionella</taxon>
    </lineage>
</organism>